<sequence length="442" mass="47248">MAPKVDKVVSDRVLPEAVDVAIVGGGIIGVAAALTLAERGISVALFEKGIVAGEQSGRNWGWCREQLRSLPEVPLAMRSMALWRGMAERIGEDAGFRQTGMMVVSKDREEVARWQQWLDDTAHYGMEGGLLSAQETRAMLPETSEDWIGAIHSPVDGWAEPATAAPAMARAAQRKGALIFQNCALRGWERSGGAISHVVTEKGRVRCSRVLVAGGAWSSLLLRNQGLKFAQSGVYATAFRTEAGPEVFAGGVGSPFFSYRRRADGGYTIGLRGRGRVELTPAGLMSARAMLPLFLSRRGDLTLRIGRSFFDGPFALHRWKLSRPSPFERHRRYDPAPDAAIVRDGIAAFRAAYPVLGELGVAESWGGLIDATPDMVPAIAPVAGEPGCVLASGFSGHGFALGPAAGELAADLLTGTAPQVDPAPFALSRFAEGRAHAIHRWV</sequence>
<dbReference type="EMBL" id="CP015093">
    <property type="protein sequence ID" value="APZ52201.1"/>
    <property type="molecule type" value="Genomic_DNA"/>
</dbReference>
<evidence type="ECO:0000256" key="2">
    <source>
        <dbReference type="ARBA" id="ARBA00023002"/>
    </source>
</evidence>
<dbReference type="GO" id="GO:0005886">
    <property type="term" value="C:plasma membrane"/>
    <property type="evidence" value="ECO:0007669"/>
    <property type="project" value="TreeGrafter"/>
</dbReference>
<organism evidence="4 5">
    <name type="scientific">Salipiger abyssi</name>
    <dbReference type="NCBI Taxonomy" id="1250539"/>
    <lineage>
        <taxon>Bacteria</taxon>
        <taxon>Pseudomonadati</taxon>
        <taxon>Pseudomonadota</taxon>
        <taxon>Alphaproteobacteria</taxon>
        <taxon>Rhodobacterales</taxon>
        <taxon>Roseobacteraceae</taxon>
        <taxon>Salipiger</taxon>
    </lineage>
</organism>
<evidence type="ECO:0000256" key="1">
    <source>
        <dbReference type="ARBA" id="ARBA00009410"/>
    </source>
</evidence>
<evidence type="ECO:0000313" key="5">
    <source>
        <dbReference type="Proteomes" id="UP000187059"/>
    </source>
</evidence>
<dbReference type="SUPFAM" id="SSF51905">
    <property type="entry name" value="FAD/NAD(P)-binding domain"/>
    <property type="match status" value="1"/>
</dbReference>
<dbReference type="InterPro" id="IPR006076">
    <property type="entry name" value="FAD-dep_OxRdtase"/>
</dbReference>
<dbReference type="GO" id="GO:0008718">
    <property type="term" value="F:D-amino-acid dehydrogenase activity"/>
    <property type="evidence" value="ECO:0007669"/>
    <property type="project" value="TreeGrafter"/>
</dbReference>
<name>A0A1P8US24_9RHOB</name>
<dbReference type="Proteomes" id="UP000187059">
    <property type="component" value="Chromosome"/>
</dbReference>
<keyword evidence="2" id="KW-0560">Oxidoreductase</keyword>
<evidence type="ECO:0000313" key="4">
    <source>
        <dbReference type="EMBL" id="APZ52201.1"/>
    </source>
</evidence>
<dbReference type="Pfam" id="PF01266">
    <property type="entry name" value="DAO"/>
    <property type="match status" value="1"/>
</dbReference>
<evidence type="ECO:0000259" key="3">
    <source>
        <dbReference type="Pfam" id="PF01266"/>
    </source>
</evidence>
<feature type="domain" description="FAD dependent oxidoreductase" evidence="3">
    <location>
        <begin position="19"/>
        <end position="412"/>
    </location>
</feature>
<dbReference type="STRING" id="1250539.Ga0080574_TMP1867"/>
<dbReference type="AlphaFoldDB" id="A0A1P8US24"/>
<keyword evidence="5" id="KW-1185">Reference proteome</keyword>
<dbReference type="RefSeq" id="WP_076697809.1">
    <property type="nucleotide sequence ID" value="NZ_CP015093.1"/>
</dbReference>
<comment type="similarity">
    <text evidence="1">Belongs to the DadA oxidoreductase family.</text>
</comment>
<proteinExistence type="inferred from homology"/>
<dbReference type="Gene3D" id="3.50.50.60">
    <property type="entry name" value="FAD/NAD(P)-binding domain"/>
    <property type="match status" value="2"/>
</dbReference>
<dbReference type="OrthoDB" id="9787190at2"/>
<dbReference type="KEGG" id="paby:Ga0080574_TMP1867"/>
<dbReference type="GO" id="GO:0055130">
    <property type="term" value="P:D-alanine catabolic process"/>
    <property type="evidence" value="ECO:0007669"/>
    <property type="project" value="TreeGrafter"/>
</dbReference>
<dbReference type="PANTHER" id="PTHR13847">
    <property type="entry name" value="SARCOSINE DEHYDROGENASE-RELATED"/>
    <property type="match status" value="1"/>
</dbReference>
<dbReference type="GO" id="GO:0005737">
    <property type="term" value="C:cytoplasm"/>
    <property type="evidence" value="ECO:0007669"/>
    <property type="project" value="TreeGrafter"/>
</dbReference>
<dbReference type="Gene3D" id="3.30.9.10">
    <property type="entry name" value="D-Amino Acid Oxidase, subunit A, domain 2"/>
    <property type="match status" value="2"/>
</dbReference>
<reference evidence="4 5" key="1">
    <citation type="submission" date="2016-04" db="EMBL/GenBank/DDBJ databases">
        <title>Deep-sea bacteria in the southern Pacific.</title>
        <authorList>
            <person name="Tang K."/>
        </authorList>
    </citation>
    <scope>NUCLEOTIDE SEQUENCE [LARGE SCALE GENOMIC DNA]</scope>
    <source>
        <strain evidence="4 5">JLT2014</strain>
    </source>
</reference>
<dbReference type="PANTHER" id="PTHR13847:SF280">
    <property type="entry name" value="D-AMINO ACID DEHYDROGENASE"/>
    <property type="match status" value="1"/>
</dbReference>
<protein>
    <submittedName>
        <fullName evidence="4">Glycine/D-amino acid oxidase, deaminating</fullName>
    </submittedName>
</protein>
<accession>A0A1P8US24</accession>
<gene>
    <name evidence="4" type="ORF">Ga0080574_TMP1867</name>
</gene>
<dbReference type="InterPro" id="IPR036188">
    <property type="entry name" value="FAD/NAD-bd_sf"/>
</dbReference>